<organism evidence="2 3">
    <name type="scientific">Patella caerulea</name>
    <name type="common">Rayed Mediterranean limpet</name>
    <dbReference type="NCBI Taxonomy" id="87958"/>
    <lineage>
        <taxon>Eukaryota</taxon>
        <taxon>Metazoa</taxon>
        <taxon>Spiralia</taxon>
        <taxon>Lophotrochozoa</taxon>
        <taxon>Mollusca</taxon>
        <taxon>Gastropoda</taxon>
        <taxon>Patellogastropoda</taxon>
        <taxon>Patelloidea</taxon>
        <taxon>Patellidae</taxon>
        <taxon>Patella</taxon>
    </lineage>
</organism>
<keyword evidence="3" id="KW-1185">Reference proteome</keyword>
<name>A0AAN8KFI0_PATCE</name>
<dbReference type="GO" id="GO:0005737">
    <property type="term" value="C:cytoplasm"/>
    <property type="evidence" value="ECO:0007669"/>
    <property type="project" value="TreeGrafter"/>
</dbReference>
<dbReference type="GO" id="GO:0005634">
    <property type="term" value="C:nucleus"/>
    <property type="evidence" value="ECO:0007669"/>
    <property type="project" value="TreeGrafter"/>
</dbReference>
<dbReference type="AlphaFoldDB" id="A0AAN8KFI0"/>
<proteinExistence type="inferred from homology"/>
<sequence length="370" mass="41988">MASNSVSSFLSSVLQKLNLKMSDNGKDDAPPCKKLKIETEKKIGTHGGNFHCDEALACFLLKRLPEYKNAEIIRTRDPKLLDACDIVVDVGGDYDPEKNRFDHHQRTFKENFNSLDSNKKWVTKLSSAGLVYFHFGRQIISDILCKPKEDPITELIYDKVYENFVEEIDAVDNGINPTDETPRYRQTTGLSSRVGGLNPAWNEKQDDRDKCFEKAVALTGLEFMDRVNHYKNSWLPARDVVLTAVNNRHKIDESGEIMCFENGGAPWKDHLFSIEEELNIDPLIKYVLFADLSGQWRIQCVPLRLGTFDNRLTLPEEWLGLRGEELSEKTSIPGCVFVHANGFIGGANSYEGVLEMARKSLQLHKQKTIS</sequence>
<accession>A0AAN8KFI0</accession>
<protein>
    <submittedName>
        <fullName evidence="2">Uncharacterized protein</fullName>
    </submittedName>
</protein>
<dbReference type="PANTHER" id="PTHR11215">
    <property type="entry name" value="METAL DEPENDENT HYDROLASE - RELATED"/>
    <property type="match status" value="1"/>
</dbReference>
<comment type="caution">
    <text evidence="2">The sequence shown here is derived from an EMBL/GenBank/DDBJ whole genome shotgun (WGS) entry which is preliminary data.</text>
</comment>
<dbReference type="Proteomes" id="UP001347796">
    <property type="component" value="Unassembled WGS sequence"/>
</dbReference>
<dbReference type="Pfam" id="PF03690">
    <property type="entry name" value="MYG1_exonuc"/>
    <property type="match status" value="1"/>
</dbReference>
<evidence type="ECO:0000256" key="1">
    <source>
        <dbReference type="ARBA" id="ARBA00010105"/>
    </source>
</evidence>
<evidence type="ECO:0000313" key="2">
    <source>
        <dbReference type="EMBL" id="KAK6190540.1"/>
    </source>
</evidence>
<gene>
    <name evidence="2" type="ORF">SNE40_002385</name>
</gene>
<dbReference type="InterPro" id="IPR003226">
    <property type="entry name" value="MYG1_exonuclease"/>
</dbReference>
<evidence type="ECO:0000313" key="3">
    <source>
        <dbReference type="Proteomes" id="UP001347796"/>
    </source>
</evidence>
<dbReference type="PANTHER" id="PTHR11215:SF1">
    <property type="entry name" value="MYG1 EXONUCLEASE"/>
    <property type="match status" value="1"/>
</dbReference>
<comment type="similarity">
    <text evidence="1">Belongs to the MYG1 family.</text>
</comment>
<dbReference type="EMBL" id="JAZGQO010000002">
    <property type="protein sequence ID" value="KAK6190540.1"/>
    <property type="molecule type" value="Genomic_DNA"/>
</dbReference>
<reference evidence="2 3" key="1">
    <citation type="submission" date="2024-01" db="EMBL/GenBank/DDBJ databases">
        <title>The genome of the rayed Mediterranean limpet Patella caerulea (Linnaeus, 1758).</title>
        <authorList>
            <person name="Anh-Thu Weber A."/>
            <person name="Halstead-Nussloch G."/>
        </authorList>
    </citation>
    <scope>NUCLEOTIDE SEQUENCE [LARGE SCALE GENOMIC DNA]</scope>
    <source>
        <strain evidence="2">AATW-2023a</strain>
        <tissue evidence="2">Whole specimen</tissue>
    </source>
</reference>